<gene>
    <name evidence="2" type="ORF">METZ01_LOCUS470206</name>
</gene>
<evidence type="ECO:0000313" key="2">
    <source>
        <dbReference type="EMBL" id="SVE17352.1"/>
    </source>
</evidence>
<dbReference type="InterPro" id="IPR002575">
    <property type="entry name" value="Aminoglycoside_PTrfase"/>
</dbReference>
<dbReference type="AlphaFoldDB" id="A0A383BBK5"/>
<proteinExistence type="predicted"/>
<name>A0A383BBK5_9ZZZZ</name>
<dbReference type="Pfam" id="PF01636">
    <property type="entry name" value="APH"/>
    <property type="match status" value="1"/>
</dbReference>
<feature type="domain" description="Aminoglycoside phosphotransferase" evidence="1">
    <location>
        <begin position="34"/>
        <end position="128"/>
    </location>
</feature>
<organism evidence="2">
    <name type="scientific">marine metagenome</name>
    <dbReference type="NCBI Taxonomy" id="408172"/>
    <lineage>
        <taxon>unclassified sequences</taxon>
        <taxon>metagenomes</taxon>
        <taxon>ecological metagenomes</taxon>
    </lineage>
</organism>
<protein>
    <recommendedName>
        <fullName evidence="1">Aminoglycoside phosphotransferase domain-containing protein</fullName>
    </recommendedName>
</protein>
<reference evidence="2" key="1">
    <citation type="submission" date="2018-05" db="EMBL/GenBank/DDBJ databases">
        <authorList>
            <person name="Lanie J.A."/>
            <person name="Ng W.-L."/>
            <person name="Kazmierczak K.M."/>
            <person name="Andrzejewski T.M."/>
            <person name="Davidsen T.M."/>
            <person name="Wayne K.J."/>
            <person name="Tettelin H."/>
            <person name="Glass J.I."/>
            <person name="Rusch D."/>
            <person name="Podicherti R."/>
            <person name="Tsui H.-C.T."/>
            <person name="Winkler M.E."/>
        </authorList>
    </citation>
    <scope>NUCLEOTIDE SEQUENCE</scope>
</reference>
<sequence length="223" mass="25671">YGEYTKDDLIQVGITLAHIHTAFSQIALEKSIQKATLKQFELLKSRQKKIIREKTSFSPHPEYLQKVLSEADSFFVFPNEPCQVLHGELHPGNLLFPIDGSQPVILDLEDSLFSWLPIRMDIAYTLERFILIRDTDDHQALKSSRIFLNAYLPKGGEIPFKQKGDLQRSLRWLSLRALCLLAEKEATGQKVPAQEWEKFFWLLSMSAGRSKLLLQIEDLCIQN</sequence>
<evidence type="ECO:0000259" key="1">
    <source>
        <dbReference type="Pfam" id="PF01636"/>
    </source>
</evidence>
<dbReference type="EMBL" id="UINC01199092">
    <property type="protein sequence ID" value="SVE17352.1"/>
    <property type="molecule type" value="Genomic_DNA"/>
</dbReference>
<feature type="non-terminal residue" evidence="2">
    <location>
        <position position="1"/>
    </location>
</feature>
<dbReference type="InterPro" id="IPR011009">
    <property type="entry name" value="Kinase-like_dom_sf"/>
</dbReference>
<dbReference type="SUPFAM" id="SSF56112">
    <property type="entry name" value="Protein kinase-like (PK-like)"/>
    <property type="match status" value="1"/>
</dbReference>
<dbReference type="Gene3D" id="3.90.1200.10">
    <property type="match status" value="1"/>
</dbReference>
<accession>A0A383BBK5</accession>